<dbReference type="Gene3D" id="2.60.40.3690">
    <property type="match status" value="1"/>
</dbReference>
<evidence type="ECO:0000313" key="3">
    <source>
        <dbReference type="EMBL" id="KAB4471988.1"/>
    </source>
</evidence>
<proteinExistence type="predicted"/>
<keyword evidence="1" id="KW-0732">Signal</keyword>
<dbReference type="EMBL" id="WCRS01000012">
    <property type="protein sequence ID" value="KAB4471988.1"/>
    <property type="molecule type" value="Genomic_DNA"/>
</dbReference>
<sequence length="443" mass="48039">MKVKNLLLAGLAVAAMTACSNDIDEIVDNGVQAPTGEQATMRINFAVPAIGDTRAVADGGKHEGTPVESAITTATIVLDYGANKIIVKDNLSLTGAADQTSKVIAASTPAFEVTAGSGITIYAFVNPSDDLRKKINVAKSTADFQALHIGAQSLPQDGLDYLVSSIAKDNNFLMSGSIGGVKIDAGSIENTETVTVNRVSAKLDEQTSAETPFKFSTPTVTVKGDKEWLAVKFIGHSYSNLLKDSYVLSDDNSWTGENPYLQAYKSGYKWITSPITYCLENKVGGDWNSAKETATNVHYKAQVYYASGDEKNPTYTKAETFFVKTSTSYDDQNNATEIQTIYKNWADMKADFSGLSETEGNAEYLKNNDIVKFVNGECYYEAPIQHATAGCSIIRNNWYKLTVTNVKDLGWPTDVPPTPKADTKLTVKANIEPWSININNIEL</sequence>
<evidence type="ECO:0000313" key="4">
    <source>
        <dbReference type="Proteomes" id="UP000488521"/>
    </source>
</evidence>
<dbReference type="Proteomes" id="UP000488521">
    <property type="component" value="Unassembled WGS sequence"/>
</dbReference>
<evidence type="ECO:0000259" key="2">
    <source>
        <dbReference type="Pfam" id="PF15495"/>
    </source>
</evidence>
<name>A0A6I0S3T8_BACT4</name>
<feature type="domain" description="Minor fimbrium subunit Mfa1 C-terminal" evidence="2">
    <location>
        <begin position="372"/>
        <end position="438"/>
    </location>
</feature>
<accession>A0A6I0S3T8</accession>
<feature type="chain" id="PRO_5030153145" description="Minor fimbrium subunit Mfa1 C-terminal domain-containing protein" evidence="1">
    <location>
        <begin position="21"/>
        <end position="443"/>
    </location>
</feature>
<dbReference type="AlphaFoldDB" id="A0A6I0S3T8"/>
<protein>
    <recommendedName>
        <fullName evidence="2">Minor fimbrium subunit Mfa1 C-terminal domain-containing protein</fullName>
    </recommendedName>
</protein>
<organism evidence="3 4">
    <name type="scientific">Bacteroides thetaiotaomicron</name>
    <dbReference type="NCBI Taxonomy" id="818"/>
    <lineage>
        <taxon>Bacteria</taxon>
        <taxon>Pseudomonadati</taxon>
        <taxon>Bacteroidota</taxon>
        <taxon>Bacteroidia</taxon>
        <taxon>Bacteroidales</taxon>
        <taxon>Bacteroidaceae</taxon>
        <taxon>Bacteroides</taxon>
    </lineage>
</organism>
<gene>
    <name evidence="3" type="ORF">GAN59_15880</name>
</gene>
<feature type="signal peptide" evidence="1">
    <location>
        <begin position="1"/>
        <end position="20"/>
    </location>
</feature>
<dbReference type="Pfam" id="PF15495">
    <property type="entry name" value="Fimbrillin_C"/>
    <property type="match status" value="1"/>
</dbReference>
<comment type="caution">
    <text evidence="3">The sequence shown here is derived from an EMBL/GenBank/DDBJ whole genome shotgun (WGS) entry which is preliminary data.</text>
</comment>
<evidence type="ECO:0000256" key="1">
    <source>
        <dbReference type="SAM" id="SignalP"/>
    </source>
</evidence>
<dbReference type="InterPro" id="IPR029140">
    <property type="entry name" value="Mfa1_C"/>
</dbReference>
<dbReference type="RefSeq" id="WP_195740133.1">
    <property type="nucleotide sequence ID" value="NZ_CAXTFL010000016.1"/>
</dbReference>
<dbReference type="PROSITE" id="PS51257">
    <property type="entry name" value="PROKAR_LIPOPROTEIN"/>
    <property type="match status" value="1"/>
</dbReference>
<reference evidence="3 4" key="1">
    <citation type="journal article" date="2019" name="Nat. Med.">
        <title>A library of human gut bacterial isolates paired with longitudinal multiomics data enables mechanistic microbiome research.</title>
        <authorList>
            <person name="Poyet M."/>
            <person name="Groussin M."/>
            <person name="Gibbons S.M."/>
            <person name="Avila-Pacheco J."/>
            <person name="Jiang X."/>
            <person name="Kearney S.M."/>
            <person name="Perrotta A.R."/>
            <person name="Berdy B."/>
            <person name="Zhao S."/>
            <person name="Lieberman T.D."/>
            <person name="Swanson P.K."/>
            <person name="Smith M."/>
            <person name="Roesemann S."/>
            <person name="Alexander J.E."/>
            <person name="Rich S.A."/>
            <person name="Livny J."/>
            <person name="Vlamakis H."/>
            <person name="Clish C."/>
            <person name="Bullock K."/>
            <person name="Deik A."/>
            <person name="Scott J."/>
            <person name="Pierce K.A."/>
            <person name="Xavier R.J."/>
            <person name="Alm E.J."/>
        </authorList>
    </citation>
    <scope>NUCLEOTIDE SEQUENCE [LARGE SCALE GENOMIC DNA]</scope>
    <source>
        <strain evidence="3 4">BIOML-A156</strain>
    </source>
</reference>